<protein>
    <submittedName>
        <fullName evidence="1">Uncharacterized protein</fullName>
    </submittedName>
</protein>
<evidence type="ECO:0000313" key="1">
    <source>
        <dbReference type="EMBL" id="KAJ8642404.1"/>
    </source>
</evidence>
<sequence>MLASCVVPRFATPIDMCSYFGPHLHRNGQAAASRNLSISTLSAHKGLPSSSTCQSSINVWGKERKRHLLMAIVADSVDRSAAVRNSFNNTKRVTANWAEVLAYRGREGAAQEPGGRSGKDAGWGRVAACWAWGMSETAQGSPGFSRKAGKNGRRSSS</sequence>
<reference evidence="1 2" key="1">
    <citation type="journal article" date="2022" name="Hortic Res">
        <title>A haplotype resolved chromosomal level avocado genome allows analysis of novel avocado genes.</title>
        <authorList>
            <person name="Nath O."/>
            <person name="Fletcher S.J."/>
            <person name="Hayward A."/>
            <person name="Shaw L.M."/>
            <person name="Masouleh A.K."/>
            <person name="Furtado A."/>
            <person name="Henry R.J."/>
            <person name="Mitter N."/>
        </authorList>
    </citation>
    <scope>NUCLEOTIDE SEQUENCE [LARGE SCALE GENOMIC DNA]</scope>
    <source>
        <strain evidence="2">cv. Hass</strain>
    </source>
</reference>
<dbReference type="Proteomes" id="UP001234297">
    <property type="component" value="Chromosome 5"/>
</dbReference>
<proteinExistence type="predicted"/>
<dbReference type="EMBL" id="CM056813">
    <property type="protein sequence ID" value="KAJ8642404.1"/>
    <property type="molecule type" value="Genomic_DNA"/>
</dbReference>
<organism evidence="1 2">
    <name type="scientific">Persea americana</name>
    <name type="common">Avocado</name>
    <dbReference type="NCBI Taxonomy" id="3435"/>
    <lineage>
        <taxon>Eukaryota</taxon>
        <taxon>Viridiplantae</taxon>
        <taxon>Streptophyta</taxon>
        <taxon>Embryophyta</taxon>
        <taxon>Tracheophyta</taxon>
        <taxon>Spermatophyta</taxon>
        <taxon>Magnoliopsida</taxon>
        <taxon>Magnoliidae</taxon>
        <taxon>Laurales</taxon>
        <taxon>Lauraceae</taxon>
        <taxon>Persea</taxon>
    </lineage>
</organism>
<name>A0ACC2MAP9_PERAE</name>
<evidence type="ECO:0000313" key="2">
    <source>
        <dbReference type="Proteomes" id="UP001234297"/>
    </source>
</evidence>
<keyword evidence="2" id="KW-1185">Reference proteome</keyword>
<accession>A0ACC2MAP9</accession>
<comment type="caution">
    <text evidence="1">The sequence shown here is derived from an EMBL/GenBank/DDBJ whole genome shotgun (WGS) entry which is preliminary data.</text>
</comment>
<gene>
    <name evidence="1" type="ORF">MRB53_019098</name>
</gene>